<feature type="compositionally biased region" description="Polar residues" evidence="4">
    <location>
        <begin position="409"/>
        <end position="449"/>
    </location>
</feature>
<feature type="region of interest" description="Disordered" evidence="4">
    <location>
        <begin position="392"/>
        <end position="449"/>
    </location>
</feature>
<dbReference type="GO" id="GO:0042393">
    <property type="term" value="F:histone binding"/>
    <property type="evidence" value="ECO:0007669"/>
    <property type="project" value="TreeGrafter"/>
</dbReference>
<comment type="caution">
    <text evidence="5">The sequence shown here is derived from an EMBL/GenBank/DDBJ whole genome shotgun (WGS) entry which is preliminary data.</text>
</comment>
<keyword evidence="3" id="KW-0539">Nucleus</keyword>
<dbReference type="GO" id="GO:0045944">
    <property type="term" value="P:positive regulation of transcription by RNA polymerase II"/>
    <property type="evidence" value="ECO:0007669"/>
    <property type="project" value="TreeGrafter"/>
</dbReference>
<feature type="compositionally biased region" description="Basic residues" evidence="4">
    <location>
        <begin position="559"/>
        <end position="574"/>
    </location>
</feature>
<proteinExistence type="predicted"/>
<dbReference type="EMBL" id="JADGKB010000049">
    <property type="protein sequence ID" value="KAJ3256551.1"/>
    <property type="molecule type" value="Genomic_DNA"/>
</dbReference>
<evidence type="ECO:0000256" key="2">
    <source>
        <dbReference type="ARBA" id="ARBA00022763"/>
    </source>
</evidence>
<dbReference type="AlphaFoldDB" id="A0AAD5Y2T1"/>
<feature type="region of interest" description="Disordered" evidence="4">
    <location>
        <begin position="516"/>
        <end position="574"/>
    </location>
</feature>
<dbReference type="CDD" id="cd17745">
    <property type="entry name" value="BRCT_p53bp1_rpt1"/>
    <property type="match status" value="1"/>
</dbReference>
<dbReference type="Gene3D" id="3.40.50.10190">
    <property type="entry name" value="BRCT domain"/>
    <property type="match status" value="1"/>
</dbReference>
<comment type="subcellular location">
    <subcellularLocation>
        <location evidence="1">Nucleus</location>
    </subcellularLocation>
</comment>
<feature type="compositionally biased region" description="Acidic residues" evidence="4">
    <location>
        <begin position="540"/>
        <end position="552"/>
    </location>
</feature>
<evidence type="ECO:0000313" key="5">
    <source>
        <dbReference type="EMBL" id="KAJ3256551.1"/>
    </source>
</evidence>
<dbReference type="GO" id="GO:0000077">
    <property type="term" value="P:DNA damage checkpoint signaling"/>
    <property type="evidence" value="ECO:0007669"/>
    <property type="project" value="TreeGrafter"/>
</dbReference>
<dbReference type="Proteomes" id="UP001210925">
    <property type="component" value="Unassembled WGS sequence"/>
</dbReference>
<dbReference type="GO" id="GO:0005634">
    <property type="term" value="C:nucleus"/>
    <property type="evidence" value="ECO:0007669"/>
    <property type="project" value="UniProtKB-SubCell"/>
</dbReference>
<evidence type="ECO:0000256" key="1">
    <source>
        <dbReference type="ARBA" id="ARBA00004123"/>
    </source>
</evidence>
<feature type="compositionally biased region" description="Basic and acidic residues" evidence="4">
    <location>
        <begin position="399"/>
        <end position="408"/>
    </location>
</feature>
<evidence type="ECO:0000256" key="3">
    <source>
        <dbReference type="ARBA" id="ARBA00023242"/>
    </source>
</evidence>
<dbReference type="PANTHER" id="PTHR15321">
    <property type="entry name" value="TUMOR SUPPRESSOR P53-BINDING PROTEIN 1"/>
    <property type="match status" value="1"/>
</dbReference>
<gene>
    <name evidence="5" type="ORF">HK103_005294</name>
</gene>
<dbReference type="PANTHER" id="PTHR15321:SF3">
    <property type="entry name" value="TP53-BINDING PROTEIN 1"/>
    <property type="match status" value="1"/>
</dbReference>
<sequence>MFVSLELSGNTTQSISQSLDLPFPGISLQEEFNLDSFDKDIIVIDSANDRIARELFSQSTPVPENPNNHTPYNPQQVIELTDSNSTKENINQNVDISTYSVGFQIADKSSDKLGENKSILNEFDKSIFDITMDDNQQENPSLENLSSKESQYLTILKDSLQENTDMADQLKSNCAIKDPITFTVDLIPESQVIAKTPELETSEMDDTSSSELSKDGIITSTPDHEGEMELDPEYSIKLHLSPSQALKKDQDEMDCKSTAFFTFENDIHMQETQPLHSSNPLIHSQDEDVLLLNSMVEKSKQAYNEYGSDFDCSINSIKELDDQSDCESEVLESKIPEGISKNKSVLQVSNLMNIDQNDIAQSSPMEINLSKEEIDSLNNDLITISKDALPNGNQIRLGRIPENERSDSFKSGQNDDISKENINPSLSGQNDDISKENINPFLSGSQELTSNAMEEDVITDFKSRTRKVTESDRDIQFGNSCSLCEAILAKKYKINENEYYCYKCYNQRKITRSVMQPKEKYKTPRKFMSSPIRQKPDTESSTEPDNSADEDYQPTQKTLKQKKRKQANIKSSKKVKLEKENINSRLFKGYGFILSYSTNPTDKKNDEIYKWLNDKEYVLKQVKTSGGTVISSISTYFQGRTQINKTPPFILLIASRPLRTKKYLMALGNIY</sequence>
<dbReference type="InterPro" id="IPR047252">
    <property type="entry name" value="TP53BP1-like"/>
</dbReference>
<feature type="region of interest" description="Disordered" evidence="4">
    <location>
        <begin position="199"/>
        <end position="227"/>
    </location>
</feature>
<dbReference type="SUPFAM" id="SSF52113">
    <property type="entry name" value="BRCT domain"/>
    <property type="match status" value="1"/>
</dbReference>
<keyword evidence="6" id="KW-1185">Reference proteome</keyword>
<accession>A0AAD5Y2T1</accession>
<protein>
    <recommendedName>
        <fullName evidence="7">BRCT domain-containing protein</fullName>
    </recommendedName>
</protein>
<evidence type="ECO:0008006" key="7">
    <source>
        <dbReference type="Google" id="ProtNLM"/>
    </source>
</evidence>
<reference evidence="5" key="1">
    <citation type="submission" date="2020-05" db="EMBL/GenBank/DDBJ databases">
        <title>Phylogenomic resolution of chytrid fungi.</title>
        <authorList>
            <person name="Stajich J.E."/>
            <person name="Amses K."/>
            <person name="Simmons R."/>
            <person name="Seto K."/>
            <person name="Myers J."/>
            <person name="Bonds A."/>
            <person name="Quandt C.A."/>
            <person name="Barry K."/>
            <person name="Liu P."/>
            <person name="Grigoriev I."/>
            <person name="Longcore J.E."/>
            <person name="James T.Y."/>
        </authorList>
    </citation>
    <scope>NUCLEOTIDE SEQUENCE</scope>
    <source>
        <strain evidence="5">PLAUS21</strain>
    </source>
</reference>
<dbReference type="InterPro" id="IPR047249">
    <property type="entry name" value="BRCT_p53bp1-like_rpt1"/>
</dbReference>
<evidence type="ECO:0000256" key="4">
    <source>
        <dbReference type="SAM" id="MobiDB-lite"/>
    </source>
</evidence>
<dbReference type="InterPro" id="IPR036420">
    <property type="entry name" value="BRCT_dom_sf"/>
</dbReference>
<name>A0AAD5Y2T1_9FUNG</name>
<keyword evidence="2" id="KW-0227">DNA damage</keyword>
<organism evidence="5 6">
    <name type="scientific">Boothiomyces macroporosus</name>
    <dbReference type="NCBI Taxonomy" id="261099"/>
    <lineage>
        <taxon>Eukaryota</taxon>
        <taxon>Fungi</taxon>
        <taxon>Fungi incertae sedis</taxon>
        <taxon>Chytridiomycota</taxon>
        <taxon>Chytridiomycota incertae sedis</taxon>
        <taxon>Chytridiomycetes</taxon>
        <taxon>Rhizophydiales</taxon>
        <taxon>Terramycetaceae</taxon>
        <taxon>Boothiomyces</taxon>
    </lineage>
</organism>
<evidence type="ECO:0000313" key="6">
    <source>
        <dbReference type="Proteomes" id="UP001210925"/>
    </source>
</evidence>